<protein>
    <submittedName>
        <fullName evidence="1">Uncharacterized protein</fullName>
    </submittedName>
</protein>
<sequence>MKQSHSGLVTPSRYTRQKHLNVRSSGSRAKTILHDEAGIAMYKVGTGPTGSSAWSPHLAPPIGSMSSDSCVADQRFMSLLEVLVLLLPTHWSDHVAATTLNLHRMFSAGGPMMSMTRDSFRAGRIAIVADEELKYHALARMRMLFTAWYQNECHQRSFHVGAMVQRYPFT</sequence>
<dbReference type="AlphaFoldDB" id="A0A7J7IF83"/>
<organism evidence="1 2">
    <name type="scientific">Cyanidiococcus yangmingshanensis</name>
    <dbReference type="NCBI Taxonomy" id="2690220"/>
    <lineage>
        <taxon>Eukaryota</taxon>
        <taxon>Rhodophyta</taxon>
        <taxon>Bangiophyceae</taxon>
        <taxon>Cyanidiales</taxon>
        <taxon>Cyanidiaceae</taxon>
        <taxon>Cyanidiococcus</taxon>
    </lineage>
</organism>
<reference evidence="1 2" key="1">
    <citation type="journal article" date="2020" name="J. Phycol.">
        <title>Comparative genome analysis reveals Cyanidiococcus gen. nov., a new extremophilic red algal genus sister to Cyanidioschyzon (Cyanidioschyzonaceae, Rhodophyta).</title>
        <authorList>
            <person name="Liu S.-L."/>
            <person name="Chiang Y.-R."/>
            <person name="Yoon H.S."/>
            <person name="Fu H.-Y."/>
        </authorList>
    </citation>
    <scope>NUCLEOTIDE SEQUENCE [LARGE SCALE GENOMIC DNA]</scope>
    <source>
        <strain evidence="1 2">THAL066</strain>
    </source>
</reference>
<proteinExistence type="predicted"/>
<keyword evidence="2" id="KW-1185">Reference proteome</keyword>
<dbReference type="EMBL" id="VWRR01000015">
    <property type="protein sequence ID" value="KAF6001380.1"/>
    <property type="molecule type" value="Genomic_DNA"/>
</dbReference>
<evidence type="ECO:0000313" key="1">
    <source>
        <dbReference type="EMBL" id="KAF6001380.1"/>
    </source>
</evidence>
<gene>
    <name evidence="1" type="ORF">F1559_004084</name>
</gene>
<comment type="caution">
    <text evidence="1">The sequence shown here is derived from an EMBL/GenBank/DDBJ whole genome shotgun (WGS) entry which is preliminary data.</text>
</comment>
<dbReference type="Proteomes" id="UP000530660">
    <property type="component" value="Unassembled WGS sequence"/>
</dbReference>
<evidence type="ECO:0000313" key="2">
    <source>
        <dbReference type="Proteomes" id="UP000530660"/>
    </source>
</evidence>
<accession>A0A7J7IF83</accession>
<name>A0A7J7IF83_9RHOD</name>